<feature type="domain" description="Glycosyl transferase family 1" evidence="8">
    <location>
        <begin position="317"/>
        <end position="465"/>
    </location>
</feature>
<dbReference type="NCBIfam" id="TIGR02095">
    <property type="entry name" value="glgA"/>
    <property type="match status" value="1"/>
</dbReference>
<dbReference type="AlphaFoldDB" id="A0A7C1NQA9"/>
<keyword evidence="4 7" id="KW-0328">Glycosyltransferase</keyword>
<dbReference type="InterPro" id="IPR001296">
    <property type="entry name" value="Glyco_trans_1"/>
</dbReference>
<evidence type="ECO:0000259" key="8">
    <source>
        <dbReference type="Pfam" id="PF00534"/>
    </source>
</evidence>
<dbReference type="GO" id="GO:0004373">
    <property type="term" value="F:alpha-1,4-glucan glucosyltransferase (UDP-glucose donor) activity"/>
    <property type="evidence" value="ECO:0007669"/>
    <property type="project" value="InterPro"/>
</dbReference>
<dbReference type="Proteomes" id="UP000885744">
    <property type="component" value="Unassembled WGS sequence"/>
</dbReference>
<proteinExistence type="inferred from homology"/>
<dbReference type="HAMAP" id="MF_00484">
    <property type="entry name" value="Glycogen_synth"/>
    <property type="match status" value="1"/>
</dbReference>
<keyword evidence="5 7" id="KW-0808">Transferase</keyword>
<dbReference type="GO" id="GO:0005978">
    <property type="term" value="P:glycogen biosynthetic process"/>
    <property type="evidence" value="ECO:0007669"/>
    <property type="project" value="UniProtKB-UniRule"/>
</dbReference>
<dbReference type="PANTHER" id="PTHR45825">
    <property type="entry name" value="GRANULE-BOUND STARCH SYNTHASE 1, CHLOROPLASTIC/AMYLOPLASTIC"/>
    <property type="match status" value="1"/>
</dbReference>
<reference evidence="10" key="1">
    <citation type="journal article" date="2020" name="mSystems">
        <title>Genome- and Community-Level Interaction Insights into Carbon Utilization and Element Cycling Functions of Hydrothermarchaeota in Hydrothermal Sediment.</title>
        <authorList>
            <person name="Zhou Z."/>
            <person name="Liu Y."/>
            <person name="Xu W."/>
            <person name="Pan J."/>
            <person name="Luo Z.H."/>
            <person name="Li M."/>
        </authorList>
    </citation>
    <scope>NUCLEOTIDE SEQUENCE [LARGE SCALE GENOMIC DNA]</scope>
    <source>
        <strain evidence="10">HyVt-365</strain>
    </source>
</reference>
<dbReference type="InterPro" id="IPR011835">
    <property type="entry name" value="GS/SS"/>
</dbReference>
<dbReference type="Pfam" id="PF00534">
    <property type="entry name" value="Glycos_transf_1"/>
    <property type="match status" value="1"/>
</dbReference>
<dbReference type="EMBL" id="DRHH01000012">
    <property type="protein sequence ID" value="HEB13848.1"/>
    <property type="molecule type" value="Genomic_DNA"/>
</dbReference>
<comment type="catalytic activity">
    <reaction evidence="1 7">
        <text>[(1-&gt;4)-alpha-D-glucosyl](n) + ADP-alpha-D-glucose = [(1-&gt;4)-alpha-D-glucosyl](n+1) + ADP + H(+)</text>
        <dbReference type="Rhea" id="RHEA:18189"/>
        <dbReference type="Rhea" id="RHEA-COMP:9584"/>
        <dbReference type="Rhea" id="RHEA-COMP:9587"/>
        <dbReference type="ChEBI" id="CHEBI:15378"/>
        <dbReference type="ChEBI" id="CHEBI:15444"/>
        <dbReference type="ChEBI" id="CHEBI:57498"/>
        <dbReference type="ChEBI" id="CHEBI:456216"/>
        <dbReference type="EC" id="2.4.1.21"/>
    </reaction>
</comment>
<comment type="caution">
    <text evidence="10">The sequence shown here is derived from an EMBL/GenBank/DDBJ whole genome shotgun (WGS) entry which is preliminary data.</text>
</comment>
<sequence length="526" mass="59097">MSATKIALLEPITKIVPLSHVAPLRVLMVVPEVSPYASVGGVSRVAAHLSKNLVELGHDVRVFMPKYGFIDEEKYPLEMLIEGLKVKTGSDGKEPSELLCNVKTHVNEAGVRTYFLENMEYYEKRANVYGYSDDFTRFALLSRGALEFLRHSEWKPQVIHASEWQTGATPNLLKTVYSNSKDLEDIAAVFTIHNIFYQGMFDHRQVSELDFDDGKSGIAPLFSDQLKTQNFMKRGIIYADVVNTVSESYAREILTPEYGEGLDKLLLEVRSKLFGIVNGIDYDDLNPKTDPLVPYNYDANSAARLRVKNKLALQKEFGLPEDEDAFVLGMVSRLSEQKGIDILLEALPHFLSAHDTQLVVIGGGEEKYATGFRDLKKLFPNKIGTHLMPNFTLPRLLFAGADCLLIPSKFEPSGLTQLEAMRYGAIPIVRKTGGLADTVLDFNAKEKAGTGFVFDEYSPWALFGALVRAYETFQYPKVWKALVDRAMKSDFSWEASAKRYAELYRKAIQLRHREKVAEGTAASFEE</sequence>
<accession>A0A7C1NQA9</accession>
<evidence type="ECO:0000259" key="9">
    <source>
        <dbReference type="Pfam" id="PF08323"/>
    </source>
</evidence>
<dbReference type="Gene3D" id="3.40.50.2000">
    <property type="entry name" value="Glycogen Phosphorylase B"/>
    <property type="match status" value="2"/>
</dbReference>
<evidence type="ECO:0000256" key="3">
    <source>
        <dbReference type="ARBA" id="ARBA00010281"/>
    </source>
</evidence>
<comment type="caution">
    <text evidence="7">Lacks conserved residue(s) required for the propagation of feature annotation.</text>
</comment>
<dbReference type="InterPro" id="IPR013534">
    <property type="entry name" value="Starch_synth_cat_dom"/>
</dbReference>
<dbReference type="GO" id="GO:0009011">
    <property type="term" value="F:alpha-1,4-glucan glucosyltransferase (ADP-glucose donor) activity"/>
    <property type="evidence" value="ECO:0007669"/>
    <property type="project" value="UniProtKB-UniRule"/>
</dbReference>
<gene>
    <name evidence="7" type="primary">glgA</name>
    <name evidence="10" type="ORF">ENI09_00345</name>
</gene>
<dbReference type="PANTHER" id="PTHR45825:SF11">
    <property type="entry name" value="ALPHA AMYLASE DOMAIN-CONTAINING PROTEIN"/>
    <property type="match status" value="1"/>
</dbReference>
<evidence type="ECO:0000313" key="10">
    <source>
        <dbReference type="EMBL" id="HEB13848.1"/>
    </source>
</evidence>
<dbReference type="CDD" id="cd03791">
    <property type="entry name" value="GT5_Glycogen_synthase_DULL1-like"/>
    <property type="match status" value="1"/>
</dbReference>
<comment type="pathway">
    <text evidence="7">Glycan biosynthesis; glycogen biosynthesis.</text>
</comment>
<protein>
    <recommendedName>
        <fullName evidence="7">Glycogen synthase</fullName>
        <ecNumber evidence="7">2.4.1.21</ecNumber>
    </recommendedName>
    <alternativeName>
        <fullName evidence="7">Starch [bacterial glycogen] synthase</fullName>
    </alternativeName>
</protein>
<evidence type="ECO:0000256" key="6">
    <source>
        <dbReference type="ARBA" id="ARBA00023056"/>
    </source>
</evidence>
<name>A0A7C1NQA9_UNCKA</name>
<comment type="function">
    <text evidence="2 7">Synthesizes alpha-1,4-glucan chains using ADP-glucose.</text>
</comment>
<comment type="similarity">
    <text evidence="3 7">Belongs to the glycosyltransferase 1 family. Bacterial/plant glycogen synthase subfamily.</text>
</comment>
<dbReference type="EC" id="2.4.1.21" evidence="7"/>
<evidence type="ECO:0000256" key="5">
    <source>
        <dbReference type="ARBA" id="ARBA00022679"/>
    </source>
</evidence>
<dbReference type="UniPathway" id="UPA00164"/>
<dbReference type="Pfam" id="PF08323">
    <property type="entry name" value="Glyco_transf_5"/>
    <property type="match status" value="1"/>
</dbReference>
<evidence type="ECO:0000256" key="7">
    <source>
        <dbReference type="HAMAP-Rule" id="MF_00484"/>
    </source>
</evidence>
<evidence type="ECO:0000256" key="1">
    <source>
        <dbReference type="ARBA" id="ARBA00001478"/>
    </source>
</evidence>
<keyword evidence="6 7" id="KW-0320">Glycogen biosynthesis</keyword>
<feature type="domain" description="Starch synthase catalytic" evidence="9">
    <location>
        <begin position="25"/>
        <end position="266"/>
    </location>
</feature>
<dbReference type="SUPFAM" id="SSF53756">
    <property type="entry name" value="UDP-Glycosyltransferase/glycogen phosphorylase"/>
    <property type="match status" value="1"/>
</dbReference>
<organism evidence="10">
    <name type="scientific">candidate division WWE3 bacterium</name>
    <dbReference type="NCBI Taxonomy" id="2053526"/>
    <lineage>
        <taxon>Bacteria</taxon>
        <taxon>Katanobacteria</taxon>
    </lineage>
</organism>
<evidence type="ECO:0000256" key="2">
    <source>
        <dbReference type="ARBA" id="ARBA00002764"/>
    </source>
</evidence>
<evidence type="ECO:0000256" key="4">
    <source>
        <dbReference type="ARBA" id="ARBA00022676"/>
    </source>
</evidence>